<reference evidence="1" key="1">
    <citation type="submission" date="2023-04" db="EMBL/GenBank/DDBJ databases">
        <title>Epidemiological investigation of Clostridium perfringens isolated from cattle.</title>
        <authorList>
            <person name="Tian R."/>
        </authorList>
    </citation>
    <scope>NUCLEOTIDE SEQUENCE</scope>
    <source>
        <strain evidence="1">ZWCP172</strain>
    </source>
</reference>
<evidence type="ECO:0000313" key="1">
    <source>
        <dbReference type="EMBL" id="MDH2337307.1"/>
    </source>
</evidence>
<name>A0AAP4EEP5_CLOPF</name>
<comment type="caution">
    <text evidence="1">The sequence shown here is derived from an EMBL/GenBank/DDBJ whole genome shotgun (WGS) entry which is preliminary data.</text>
</comment>
<gene>
    <name evidence="1" type="ORF">QDQ28_14100</name>
</gene>
<evidence type="ECO:0000313" key="2">
    <source>
        <dbReference type="Proteomes" id="UP001222958"/>
    </source>
</evidence>
<proteinExistence type="predicted"/>
<sequence length="70" mass="8508">MGEVKARQYVFYSRWDKHELKCACLFGNPCCDRYRQCEEIELKLKPYEDVESCMNKARKYKRHKGAIRQE</sequence>
<organism evidence="1 2">
    <name type="scientific">Clostridium perfringens</name>
    <dbReference type="NCBI Taxonomy" id="1502"/>
    <lineage>
        <taxon>Bacteria</taxon>
        <taxon>Bacillati</taxon>
        <taxon>Bacillota</taxon>
        <taxon>Clostridia</taxon>
        <taxon>Eubacteriales</taxon>
        <taxon>Clostridiaceae</taxon>
        <taxon>Clostridium</taxon>
    </lineage>
</organism>
<dbReference type="EMBL" id="JARVUX010000012">
    <property type="protein sequence ID" value="MDH2337307.1"/>
    <property type="molecule type" value="Genomic_DNA"/>
</dbReference>
<dbReference type="RefSeq" id="WP_279858265.1">
    <property type="nucleotide sequence ID" value="NZ_JARVUX010000012.1"/>
</dbReference>
<dbReference type="Proteomes" id="UP001222958">
    <property type="component" value="Unassembled WGS sequence"/>
</dbReference>
<accession>A0AAP4EEP5</accession>
<dbReference type="AlphaFoldDB" id="A0AAP4EEP5"/>
<protein>
    <submittedName>
        <fullName evidence="1">Uncharacterized protein</fullName>
    </submittedName>
</protein>